<keyword evidence="3 5" id="KW-1133">Transmembrane helix</keyword>
<dbReference type="EMBL" id="JBHLTL010000004">
    <property type="protein sequence ID" value="MFC0589154.1"/>
    <property type="molecule type" value="Genomic_DNA"/>
</dbReference>
<comment type="caution">
    <text evidence="6">The sequence shown here is derived from an EMBL/GenBank/DDBJ whole genome shotgun (WGS) entry which is preliminary data.</text>
</comment>
<keyword evidence="7" id="KW-1185">Reference proteome</keyword>
<accession>A0ABV6PH65</accession>
<feature type="transmembrane region" description="Helical" evidence="5">
    <location>
        <begin position="6"/>
        <end position="24"/>
    </location>
</feature>
<sequence>MTGFDIAVLLLVGLGAITGFLRGFVQEVLTLAAWVLSVFAIHSLHTPMTEWLAPRVGTESGAAVLAFAILLLIPYAIVKLLAARLGAASRESVLGPIDRVLGFGFGTIKGVLIAVMAFSVLVLGYDTVWGANGRPDWISQSRSYPFMDAASREMVEILAERRQQALDADAKEVAAKKASKKHKQN</sequence>
<dbReference type="Proteomes" id="UP001589943">
    <property type="component" value="Unassembled WGS sequence"/>
</dbReference>
<evidence type="ECO:0000256" key="5">
    <source>
        <dbReference type="SAM" id="Phobius"/>
    </source>
</evidence>
<reference evidence="6 7" key="1">
    <citation type="submission" date="2024-09" db="EMBL/GenBank/DDBJ databases">
        <authorList>
            <person name="Sun Q."/>
            <person name="Mori K."/>
        </authorList>
    </citation>
    <scope>NUCLEOTIDE SEQUENCE [LARGE SCALE GENOMIC DNA]</scope>
    <source>
        <strain evidence="6 7">NCAIM B.02537</strain>
    </source>
</reference>
<evidence type="ECO:0000256" key="3">
    <source>
        <dbReference type="ARBA" id="ARBA00022989"/>
    </source>
</evidence>
<feature type="transmembrane region" description="Helical" evidence="5">
    <location>
        <begin position="31"/>
        <end position="48"/>
    </location>
</feature>
<proteinExistence type="predicted"/>
<keyword evidence="4 5" id="KW-0472">Membrane</keyword>
<protein>
    <submittedName>
        <fullName evidence="6">CvpA family protein</fullName>
    </submittedName>
</protein>
<evidence type="ECO:0000313" key="6">
    <source>
        <dbReference type="EMBL" id="MFC0589154.1"/>
    </source>
</evidence>
<dbReference type="RefSeq" id="WP_379480656.1">
    <property type="nucleotide sequence ID" value="NZ_JBHLTL010000004.1"/>
</dbReference>
<organism evidence="6 7">
    <name type="scientific">Novosphingobium aquiterrae</name>
    <dbReference type="NCBI Taxonomy" id="624388"/>
    <lineage>
        <taxon>Bacteria</taxon>
        <taxon>Pseudomonadati</taxon>
        <taxon>Pseudomonadota</taxon>
        <taxon>Alphaproteobacteria</taxon>
        <taxon>Sphingomonadales</taxon>
        <taxon>Sphingomonadaceae</taxon>
        <taxon>Novosphingobium</taxon>
    </lineage>
</organism>
<name>A0ABV6PH65_9SPHN</name>
<evidence type="ECO:0000256" key="4">
    <source>
        <dbReference type="ARBA" id="ARBA00023136"/>
    </source>
</evidence>
<feature type="transmembrane region" description="Helical" evidence="5">
    <location>
        <begin position="103"/>
        <end position="125"/>
    </location>
</feature>
<keyword evidence="2 5" id="KW-0812">Transmembrane</keyword>
<evidence type="ECO:0000256" key="2">
    <source>
        <dbReference type="ARBA" id="ARBA00022692"/>
    </source>
</evidence>
<dbReference type="InterPro" id="IPR052719">
    <property type="entry name" value="CvpA-like"/>
</dbReference>
<dbReference type="PANTHER" id="PTHR36926:SF1">
    <property type="entry name" value="COLICIN V PRODUCTION PROTEIN"/>
    <property type="match status" value="1"/>
</dbReference>
<dbReference type="Pfam" id="PF02674">
    <property type="entry name" value="Colicin_V"/>
    <property type="match status" value="1"/>
</dbReference>
<dbReference type="PANTHER" id="PTHR36926">
    <property type="entry name" value="COLICIN V PRODUCTION PROTEIN"/>
    <property type="match status" value="1"/>
</dbReference>
<feature type="transmembrane region" description="Helical" evidence="5">
    <location>
        <begin position="60"/>
        <end position="82"/>
    </location>
</feature>
<evidence type="ECO:0000256" key="1">
    <source>
        <dbReference type="ARBA" id="ARBA00004141"/>
    </source>
</evidence>
<gene>
    <name evidence="6" type="ORF">ACFFF7_06980</name>
</gene>
<dbReference type="InterPro" id="IPR003825">
    <property type="entry name" value="Colicin-V_CvpA"/>
</dbReference>
<evidence type="ECO:0000313" key="7">
    <source>
        <dbReference type="Proteomes" id="UP001589943"/>
    </source>
</evidence>
<comment type="subcellular location">
    <subcellularLocation>
        <location evidence="1">Membrane</location>
        <topology evidence="1">Multi-pass membrane protein</topology>
    </subcellularLocation>
</comment>